<dbReference type="Proteomes" id="UP000315388">
    <property type="component" value="Unassembled WGS sequence"/>
</dbReference>
<dbReference type="Pfam" id="PF13614">
    <property type="entry name" value="AAA_31"/>
    <property type="match status" value="1"/>
</dbReference>
<dbReference type="AlphaFoldDB" id="A0A502BPJ6"/>
<protein>
    <submittedName>
        <fullName evidence="3">Chromosome partitioning protein ParA</fullName>
    </submittedName>
</protein>
<feature type="compositionally biased region" description="Polar residues" evidence="1">
    <location>
        <begin position="30"/>
        <end position="41"/>
    </location>
</feature>
<feature type="compositionally biased region" description="Basic and acidic residues" evidence="1">
    <location>
        <begin position="1"/>
        <end position="19"/>
    </location>
</feature>
<proteinExistence type="predicted"/>
<evidence type="ECO:0000313" key="4">
    <source>
        <dbReference type="Proteomes" id="UP000315388"/>
    </source>
</evidence>
<dbReference type="InterPro" id="IPR027417">
    <property type="entry name" value="P-loop_NTPase"/>
</dbReference>
<evidence type="ECO:0000256" key="1">
    <source>
        <dbReference type="SAM" id="MobiDB-lite"/>
    </source>
</evidence>
<organism evidence="3 4">
    <name type="scientific">Brucella gallinifaecis</name>
    <dbReference type="NCBI Taxonomy" id="215590"/>
    <lineage>
        <taxon>Bacteria</taxon>
        <taxon>Pseudomonadati</taxon>
        <taxon>Pseudomonadota</taxon>
        <taxon>Alphaproteobacteria</taxon>
        <taxon>Hyphomicrobiales</taxon>
        <taxon>Brucellaceae</taxon>
        <taxon>Brucella/Ochrobactrum group</taxon>
        <taxon>Brucella</taxon>
    </lineage>
</organism>
<evidence type="ECO:0000313" key="3">
    <source>
        <dbReference type="EMBL" id="TPF75098.1"/>
    </source>
</evidence>
<dbReference type="SUPFAM" id="SSF52540">
    <property type="entry name" value="P-loop containing nucleoside triphosphate hydrolases"/>
    <property type="match status" value="1"/>
</dbReference>
<gene>
    <name evidence="3" type="ORF">FHY56_10250</name>
</gene>
<comment type="caution">
    <text evidence="3">The sequence shown here is derived from an EMBL/GenBank/DDBJ whole genome shotgun (WGS) entry which is preliminary data.</text>
</comment>
<dbReference type="Gene3D" id="3.40.50.300">
    <property type="entry name" value="P-loop containing nucleotide triphosphate hydrolases"/>
    <property type="match status" value="1"/>
</dbReference>
<dbReference type="EMBL" id="VEWJ01000006">
    <property type="protein sequence ID" value="TPF75098.1"/>
    <property type="molecule type" value="Genomic_DNA"/>
</dbReference>
<evidence type="ECO:0000259" key="2">
    <source>
        <dbReference type="Pfam" id="PF13614"/>
    </source>
</evidence>
<feature type="domain" description="AAA" evidence="2">
    <location>
        <begin position="80"/>
        <end position="199"/>
    </location>
</feature>
<sequence>MNFKDRLKKDSVSGDRPMERWTSPFMSDAFESSQENSSSDVDNPVDNPNGVKTVADHLVLSRMKRVVAVSPEGDDASVYTVRLVRELADRGKRVLFIDMTAHGILGQAMLESNDHAGITELLAGERRFNDAIHADHFSRAHIMPLGKVNPERAMRSAGRLPFILEALETIYDFVVLECGPSTSSQIHCIVDALTAIIINIIEPDDESVAAAALDMDQSGYEDVIILMDAQ</sequence>
<keyword evidence="4" id="KW-1185">Reference proteome</keyword>
<reference evidence="3 4" key="1">
    <citation type="journal article" date="2003" name="Int. J. Syst. Evol. Microbiol.">
        <title>Towards a standardized format for the description of a novel species (of an established genus): Ochrobactrum gallinifaecis sp. nov.</title>
        <authorList>
            <person name="Kampfer P."/>
            <person name="Buczolits S."/>
            <person name="Albrecht A."/>
            <person name="Busse H.J."/>
            <person name="Stackebrandt E."/>
        </authorList>
    </citation>
    <scope>NUCLEOTIDE SEQUENCE [LARGE SCALE GENOMIC DNA]</scope>
    <source>
        <strain evidence="3 4">ISO 196</strain>
    </source>
</reference>
<dbReference type="InterPro" id="IPR025669">
    <property type="entry name" value="AAA_dom"/>
</dbReference>
<accession>A0A502BPJ6</accession>
<name>A0A502BPJ6_9HYPH</name>
<feature type="region of interest" description="Disordered" evidence="1">
    <location>
        <begin position="1"/>
        <end position="48"/>
    </location>
</feature>